<dbReference type="PANTHER" id="PTHR43245">
    <property type="entry name" value="BIFUNCTIONAL POLYMYXIN RESISTANCE PROTEIN ARNA"/>
    <property type="match status" value="1"/>
</dbReference>
<name>A0A1F6MCK0_9BACT</name>
<protein>
    <recommendedName>
        <fullName evidence="1">NAD-dependent epimerase/dehydratase domain-containing protein</fullName>
    </recommendedName>
</protein>
<feature type="domain" description="NAD-dependent epimerase/dehydratase" evidence="1">
    <location>
        <begin position="4"/>
        <end position="236"/>
    </location>
</feature>
<proteinExistence type="predicted"/>
<dbReference type="PANTHER" id="PTHR43245:SF13">
    <property type="entry name" value="UDP-D-APIOSE_UDP-D-XYLOSE SYNTHASE 2"/>
    <property type="match status" value="1"/>
</dbReference>
<evidence type="ECO:0000313" key="3">
    <source>
        <dbReference type="Proteomes" id="UP000176413"/>
    </source>
</evidence>
<dbReference type="Proteomes" id="UP000176413">
    <property type="component" value="Unassembled WGS sequence"/>
</dbReference>
<organism evidence="2 3">
    <name type="scientific">Candidatus Magasanikbacteria bacterium RIFCSPHIGHO2_02_FULL_45_10</name>
    <dbReference type="NCBI Taxonomy" id="1798679"/>
    <lineage>
        <taxon>Bacteria</taxon>
        <taxon>Candidatus Magasanikiibacteriota</taxon>
    </lineage>
</organism>
<evidence type="ECO:0000259" key="1">
    <source>
        <dbReference type="Pfam" id="PF01370"/>
    </source>
</evidence>
<comment type="caution">
    <text evidence="2">The sequence shown here is derived from an EMBL/GenBank/DDBJ whole genome shotgun (WGS) entry which is preliminary data.</text>
</comment>
<dbReference type="InterPro" id="IPR036291">
    <property type="entry name" value="NAD(P)-bd_dom_sf"/>
</dbReference>
<dbReference type="AlphaFoldDB" id="A0A1F6MCK0"/>
<dbReference type="InterPro" id="IPR050177">
    <property type="entry name" value="Lipid_A_modif_metabolic_enz"/>
</dbReference>
<dbReference type="InterPro" id="IPR001509">
    <property type="entry name" value="Epimerase_deHydtase"/>
</dbReference>
<dbReference type="Gene3D" id="3.90.25.10">
    <property type="entry name" value="UDP-galactose 4-epimerase, domain 1"/>
    <property type="match status" value="1"/>
</dbReference>
<reference evidence="2 3" key="1">
    <citation type="journal article" date="2016" name="Nat. Commun.">
        <title>Thousands of microbial genomes shed light on interconnected biogeochemical processes in an aquifer system.</title>
        <authorList>
            <person name="Anantharaman K."/>
            <person name="Brown C.T."/>
            <person name="Hug L.A."/>
            <person name="Sharon I."/>
            <person name="Castelle C.J."/>
            <person name="Probst A.J."/>
            <person name="Thomas B.C."/>
            <person name="Singh A."/>
            <person name="Wilkins M.J."/>
            <person name="Karaoz U."/>
            <person name="Brodie E.L."/>
            <person name="Williams K.H."/>
            <person name="Hubbard S.S."/>
            <person name="Banfield J.F."/>
        </authorList>
    </citation>
    <scope>NUCLEOTIDE SEQUENCE [LARGE SCALE GENOMIC DNA]</scope>
</reference>
<dbReference type="Gene3D" id="3.40.50.720">
    <property type="entry name" value="NAD(P)-binding Rossmann-like Domain"/>
    <property type="match status" value="1"/>
</dbReference>
<dbReference type="EMBL" id="MFQA01000002">
    <property type="protein sequence ID" value="OGH69387.1"/>
    <property type="molecule type" value="Genomic_DNA"/>
</dbReference>
<dbReference type="SUPFAM" id="SSF51735">
    <property type="entry name" value="NAD(P)-binding Rossmann-fold domains"/>
    <property type="match status" value="1"/>
</dbReference>
<sequence length="300" mass="33033">MATILVTGGAGFIGSHLVDRLVALNHKVLVIDDLSLGKKEFVNKKAIFYKVDIRNFETLEPLFRDVEAVFHLAADPRLQVSIEYPLETHAVNVTGTLNVLRAAVKNKVKKVIFSSSCTAAGEQPLPVAESAPPKPVSPYGLHKLMGEQYCQLFSRLYGLETVCLRYFNVYGPRKLATGSYPMVIPIFLEQRRTGKKLTVVGDGKSTRDYVHVSDVVEANIKAWQSSITGGRPINIGNGIQVSVNDIAQLIGGETENLPPRPGEMRFVEADISSAKKDISWQPAKKFEDGIAELKREWGIA</sequence>
<evidence type="ECO:0000313" key="2">
    <source>
        <dbReference type="EMBL" id="OGH69387.1"/>
    </source>
</evidence>
<accession>A0A1F6MCK0</accession>
<gene>
    <name evidence="2" type="ORF">A3D53_00515</name>
</gene>
<dbReference type="Pfam" id="PF01370">
    <property type="entry name" value="Epimerase"/>
    <property type="match status" value="1"/>
</dbReference>